<evidence type="ECO:0000313" key="4">
    <source>
        <dbReference type="Proteomes" id="UP000223527"/>
    </source>
</evidence>
<feature type="signal peptide" evidence="2">
    <location>
        <begin position="1"/>
        <end position="22"/>
    </location>
</feature>
<dbReference type="Proteomes" id="UP000223527">
    <property type="component" value="Unassembled WGS sequence"/>
</dbReference>
<evidence type="ECO:0000313" key="3">
    <source>
        <dbReference type="EMBL" id="PHK96135.1"/>
    </source>
</evidence>
<feature type="compositionally biased region" description="Pro residues" evidence="1">
    <location>
        <begin position="113"/>
        <end position="131"/>
    </location>
</feature>
<protein>
    <recommendedName>
        <fullName evidence="5">DUF2946 domain-containing protein</fullName>
    </recommendedName>
</protein>
<evidence type="ECO:0000256" key="2">
    <source>
        <dbReference type="SAM" id="SignalP"/>
    </source>
</evidence>
<evidence type="ECO:0000256" key="1">
    <source>
        <dbReference type="SAM" id="MobiDB-lite"/>
    </source>
</evidence>
<dbReference type="OrthoDB" id="9997922at2"/>
<comment type="caution">
    <text evidence="3">The sequence shown here is derived from an EMBL/GenBank/DDBJ whole genome shotgun (WGS) entry which is preliminary data.</text>
</comment>
<dbReference type="EMBL" id="PDNU01000004">
    <property type="protein sequence ID" value="PHK96135.1"/>
    <property type="molecule type" value="Genomic_DNA"/>
</dbReference>
<sequence length="131" mass="13646">MTRPRPFLLSLLALLLIGQGLAAAVHCLRAAQPPAQGLMVHLCTPEGLRLVRMPAGPDQPAEEEGAPGQPGLGGWCPACHALPQLALPAPPLLPAPRWHLADIAPRLPEARAPRPPARAPPTMPRAPPAAA</sequence>
<organism evidence="3 4">
    <name type="scientific">Teichococcus rhizosphaerae</name>
    <dbReference type="NCBI Taxonomy" id="1335062"/>
    <lineage>
        <taxon>Bacteria</taxon>
        <taxon>Pseudomonadati</taxon>
        <taxon>Pseudomonadota</taxon>
        <taxon>Alphaproteobacteria</taxon>
        <taxon>Acetobacterales</taxon>
        <taxon>Roseomonadaceae</taxon>
        <taxon>Roseomonas</taxon>
    </lineage>
</organism>
<keyword evidence="4" id="KW-1185">Reference proteome</keyword>
<feature type="chain" id="PRO_5012496876" description="DUF2946 domain-containing protein" evidence="2">
    <location>
        <begin position="23"/>
        <end position="131"/>
    </location>
</feature>
<feature type="region of interest" description="Disordered" evidence="1">
    <location>
        <begin position="104"/>
        <end position="131"/>
    </location>
</feature>
<feature type="region of interest" description="Disordered" evidence="1">
    <location>
        <begin position="53"/>
        <end position="72"/>
    </location>
</feature>
<dbReference type="AlphaFoldDB" id="A0A2C7AFA8"/>
<accession>A0A2C7AFA8</accession>
<dbReference type="InterPro" id="IPR021333">
    <property type="entry name" value="DUF2946"/>
</dbReference>
<reference evidence="3 4" key="1">
    <citation type="submission" date="2017-10" db="EMBL/GenBank/DDBJ databases">
        <authorList>
            <person name="Banno H."/>
            <person name="Chua N.-H."/>
        </authorList>
    </citation>
    <scope>NUCLEOTIDE SEQUENCE [LARGE SCALE GENOMIC DNA]</scope>
    <source>
        <strain evidence="3 4">YW11</strain>
    </source>
</reference>
<proteinExistence type="predicted"/>
<dbReference type="RefSeq" id="WP_099094376.1">
    <property type="nucleotide sequence ID" value="NZ_PDNU01000004.1"/>
</dbReference>
<gene>
    <name evidence="3" type="ORF">CR162_04655</name>
</gene>
<name>A0A2C7AFA8_9PROT</name>
<evidence type="ECO:0008006" key="5">
    <source>
        <dbReference type="Google" id="ProtNLM"/>
    </source>
</evidence>
<keyword evidence="2" id="KW-0732">Signal</keyword>
<dbReference type="Pfam" id="PF11162">
    <property type="entry name" value="DUF2946"/>
    <property type="match status" value="1"/>
</dbReference>